<dbReference type="Pfam" id="PF00189">
    <property type="entry name" value="Ribosomal_S3_C"/>
    <property type="match status" value="1"/>
</dbReference>
<protein>
    <recommendedName>
        <fullName evidence="4">Small ribosomal subunit protein uS3c</fullName>
    </recommendedName>
</protein>
<proteinExistence type="inferred from homology"/>
<dbReference type="AlphaFoldDB" id="A0A3G2QYU2"/>
<dbReference type="InterPro" id="IPR015946">
    <property type="entry name" value="KH_dom-like_a/b"/>
</dbReference>
<keyword evidence="2 5" id="KW-0689">Ribosomal protein</keyword>
<dbReference type="PANTHER" id="PTHR11760:SF19">
    <property type="entry name" value="SMALL RIBOSOMAL SUBUNIT PROTEIN US3C"/>
    <property type="match status" value="1"/>
</dbReference>
<organism evidence="7">
    <name type="scientific">Synura petersenii</name>
    <dbReference type="NCBI Taxonomy" id="52555"/>
    <lineage>
        <taxon>Eukaryota</taxon>
        <taxon>Sar</taxon>
        <taxon>Stramenopiles</taxon>
        <taxon>Ochrophyta</taxon>
        <taxon>Synurophyceae</taxon>
        <taxon>Synurales</taxon>
        <taxon>Mallomonadaceae</taxon>
        <taxon>Synura</taxon>
    </lineage>
</organism>
<geneLocation type="plastid" evidence="7"/>
<reference evidence="7" key="1">
    <citation type="submission" date="2018-08" db="EMBL/GenBank/DDBJ databases">
        <title>Comparative Plastid Genomics of Synurophyceae: Evolutionary Evidence of Lateral Gene Transfer and Inverted Repeat Dynamics.</title>
        <authorList>
            <person name="Kim J.I."/>
            <person name="Shin H."/>
            <person name="Skaloud P."/>
            <person name="Jung J."/>
            <person name="Yoon H.S."/>
            <person name="Archibald J.M."/>
            <person name="Shin W."/>
        </authorList>
    </citation>
    <scope>NUCLEOTIDE SEQUENCE</scope>
    <source>
        <strain evidence="7">S114.C7</strain>
    </source>
</reference>
<dbReference type="InterPro" id="IPR057258">
    <property type="entry name" value="Ribosomal_uS3"/>
</dbReference>
<evidence type="ECO:0000256" key="2">
    <source>
        <dbReference type="ARBA" id="ARBA00022980"/>
    </source>
</evidence>
<dbReference type="SUPFAM" id="SSF54814">
    <property type="entry name" value="Prokaryotic type KH domain (KH-domain type II)"/>
    <property type="match status" value="1"/>
</dbReference>
<dbReference type="NCBIfam" id="TIGR01009">
    <property type="entry name" value="rpsC_bact"/>
    <property type="match status" value="1"/>
</dbReference>
<dbReference type="InterPro" id="IPR009019">
    <property type="entry name" value="KH_sf_prok-type"/>
</dbReference>
<accession>A0A3G2QYU2</accession>
<evidence type="ECO:0000313" key="7">
    <source>
        <dbReference type="EMBL" id="AYO28142.1"/>
    </source>
</evidence>
<name>A0A3G2QYU2_9STRA</name>
<evidence type="ECO:0000259" key="6">
    <source>
        <dbReference type="Pfam" id="PF00189"/>
    </source>
</evidence>
<evidence type="ECO:0000256" key="4">
    <source>
        <dbReference type="ARBA" id="ARBA00035154"/>
    </source>
</evidence>
<keyword evidence="3 5" id="KW-0687">Ribonucleoprotein</keyword>
<evidence type="ECO:0000256" key="1">
    <source>
        <dbReference type="ARBA" id="ARBA00010761"/>
    </source>
</evidence>
<evidence type="ECO:0000256" key="3">
    <source>
        <dbReference type="ARBA" id="ARBA00023274"/>
    </source>
</evidence>
<dbReference type="PANTHER" id="PTHR11760">
    <property type="entry name" value="30S/40S RIBOSOMAL PROTEIN S3"/>
    <property type="match status" value="1"/>
</dbReference>
<feature type="domain" description="Small ribosomal subunit protein uS3 C-terminal" evidence="6">
    <location>
        <begin position="163"/>
        <end position="245"/>
    </location>
</feature>
<evidence type="ECO:0000256" key="5">
    <source>
        <dbReference type="RuleBase" id="RU003624"/>
    </source>
</evidence>
<keyword evidence="7" id="KW-0934">Plastid</keyword>
<dbReference type="InterPro" id="IPR036419">
    <property type="entry name" value="Ribosomal_S3_C_sf"/>
</dbReference>
<dbReference type="EMBL" id="MH795128">
    <property type="protein sequence ID" value="AYO28142.1"/>
    <property type="molecule type" value="Genomic_DNA"/>
</dbReference>
<dbReference type="SUPFAM" id="SSF54821">
    <property type="entry name" value="Ribosomal protein S3 C-terminal domain"/>
    <property type="match status" value="1"/>
</dbReference>
<dbReference type="InterPro" id="IPR001351">
    <property type="entry name" value="Ribosomal_uS3_C"/>
</dbReference>
<dbReference type="GO" id="GO:0006412">
    <property type="term" value="P:translation"/>
    <property type="evidence" value="ECO:0007669"/>
    <property type="project" value="InterPro"/>
</dbReference>
<dbReference type="Gene3D" id="3.30.1140.32">
    <property type="entry name" value="Ribosomal protein S3, C-terminal domain"/>
    <property type="match status" value="1"/>
</dbReference>
<dbReference type="InterPro" id="IPR005704">
    <property type="entry name" value="Ribosomal_uS3_bac-typ"/>
</dbReference>
<gene>
    <name evidence="7" type="primary">rps3</name>
</gene>
<dbReference type="GO" id="GO:0022627">
    <property type="term" value="C:cytosolic small ribosomal subunit"/>
    <property type="evidence" value="ECO:0007669"/>
    <property type="project" value="TreeGrafter"/>
</dbReference>
<dbReference type="CDD" id="cd02412">
    <property type="entry name" value="KH-II_30S_S3"/>
    <property type="match status" value="1"/>
</dbReference>
<dbReference type="InterPro" id="IPR018280">
    <property type="entry name" value="Ribosomal_uS3_CS"/>
</dbReference>
<dbReference type="PROSITE" id="PS00548">
    <property type="entry name" value="RIBOSOMAL_S3"/>
    <property type="match status" value="1"/>
</dbReference>
<dbReference type="Gene3D" id="3.30.300.20">
    <property type="match status" value="1"/>
</dbReference>
<dbReference type="GO" id="GO:0003723">
    <property type="term" value="F:RNA binding"/>
    <property type="evidence" value="ECO:0007669"/>
    <property type="project" value="InterPro"/>
</dbReference>
<comment type="similarity">
    <text evidence="1 5">Belongs to the universal ribosomal protein uS3 family.</text>
</comment>
<dbReference type="GO" id="GO:0003735">
    <property type="term" value="F:structural constituent of ribosome"/>
    <property type="evidence" value="ECO:0007669"/>
    <property type="project" value="InterPro"/>
</dbReference>
<dbReference type="HAMAP" id="MF_01309_B">
    <property type="entry name" value="Ribosomal_uS3_B"/>
    <property type="match status" value="1"/>
</dbReference>
<sequence>MGQKTHPKGFRLVTTQNHLSTWYGDKFLYSNLIKEDYLIRSKIEDFFSEILSISKIEINRINQDTDTTEYVTITLHALFPRAKEMYRKVTKYFAENVEGNDSKIVGNLTNSKGNLKNFTTLLLKRNIRNFIRFFQTKTKKNFFLNIKFIKNPFEDARLIAKFIADQLEKRTPFRRAVKQTIKKVQRTEMKGVKVQVSGRLNGIEIARSEWKRDGRVPLHTLQANIDYTHQRAETIYGVIGIKVWLFVGEEQEKKG</sequence>